<dbReference type="AlphaFoldDB" id="A0A5R8LIF6"/>
<comment type="caution">
    <text evidence="1">The sequence shown here is derived from an EMBL/GenBank/DDBJ whole genome shotgun (WGS) entry which is preliminary data.</text>
</comment>
<organism evidence="1 2">
    <name type="scientific">Lacticaseibacillus zeae</name>
    <name type="common">Lactobacillus zeae</name>
    <dbReference type="NCBI Taxonomy" id="57037"/>
    <lineage>
        <taxon>Bacteria</taxon>
        <taxon>Bacillati</taxon>
        <taxon>Bacillota</taxon>
        <taxon>Bacilli</taxon>
        <taxon>Lactobacillales</taxon>
        <taxon>Lactobacillaceae</taxon>
        <taxon>Lacticaseibacillus</taxon>
    </lineage>
</organism>
<dbReference type="EMBL" id="VBWO01000018">
    <property type="protein sequence ID" value="TLF36979.1"/>
    <property type="molecule type" value="Genomic_DNA"/>
</dbReference>
<name>A0A5R8LIF6_LACZE</name>
<gene>
    <name evidence="1" type="ORF">FEI15_14105</name>
</gene>
<sequence length="36" mass="4388">MNGKLIYLVDKDEYIFITTINWQECQWLLCCNYGQK</sequence>
<evidence type="ECO:0000313" key="1">
    <source>
        <dbReference type="EMBL" id="TLF36979.1"/>
    </source>
</evidence>
<accession>A0A5R8LIF6</accession>
<reference evidence="1 2" key="1">
    <citation type="submission" date="2019-05" db="EMBL/GenBank/DDBJ databases">
        <title>Genome-based reclassification of Lactobacillus casei as Lactobacillus casei subsp. casei. subsp.nov., description of Lactobacillus casei subsp. zeae subsp. nov., and emended description of Lactobacillus casei.</title>
        <authorList>
            <person name="Huang C.-H."/>
        </authorList>
    </citation>
    <scope>NUCLEOTIDE SEQUENCE [LARGE SCALE GENOMIC DNA]</scope>
    <source>
        <strain evidence="1 2">CRBIP24.44</strain>
    </source>
</reference>
<dbReference type="Proteomes" id="UP000309885">
    <property type="component" value="Unassembled WGS sequence"/>
</dbReference>
<evidence type="ECO:0000313" key="2">
    <source>
        <dbReference type="Proteomes" id="UP000309885"/>
    </source>
</evidence>
<protein>
    <submittedName>
        <fullName evidence="1">Uncharacterized protein</fullName>
    </submittedName>
</protein>
<proteinExistence type="predicted"/>